<organism evidence="3">
    <name type="scientific">Haptolina brevifila</name>
    <dbReference type="NCBI Taxonomy" id="156173"/>
    <lineage>
        <taxon>Eukaryota</taxon>
        <taxon>Haptista</taxon>
        <taxon>Haptophyta</taxon>
        <taxon>Prymnesiophyceae</taxon>
        <taxon>Prymnesiales</taxon>
        <taxon>Prymnesiaceae</taxon>
        <taxon>Haptolina</taxon>
    </lineage>
</organism>
<dbReference type="EMBL" id="HBGU01030976">
    <property type="protein sequence ID" value="CAD9453420.1"/>
    <property type="molecule type" value="Transcribed_RNA"/>
</dbReference>
<dbReference type="GO" id="GO:0005856">
    <property type="term" value="C:cytoskeleton"/>
    <property type="evidence" value="ECO:0007669"/>
    <property type="project" value="TreeGrafter"/>
</dbReference>
<dbReference type="InterPro" id="IPR001303">
    <property type="entry name" value="Aldolase_II/adducin_N"/>
</dbReference>
<dbReference type="SMART" id="SM01007">
    <property type="entry name" value="Aldolase_II"/>
    <property type="match status" value="2"/>
</dbReference>
<dbReference type="InterPro" id="IPR051017">
    <property type="entry name" value="Aldolase-II_Adducin_sf"/>
</dbReference>
<evidence type="ECO:0000313" key="3">
    <source>
        <dbReference type="EMBL" id="CAD9453420.1"/>
    </source>
</evidence>
<keyword evidence="1" id="KW-0732">Signal</keyword>
<reference evidence="3" key="1">
    <citation type="submission" date="2021-01" db="EMBL/GenBank/DDBJ databases">
        <authorList>
            <person name="Corre E."/>
            <person name="Pelletier E."/>
            <person name="Niang G."/>
            <person name="Scheremetjew M."/>
            <person name="Finn R."/>
            <person name="Kale V."/>
            <person name="Holt S."/>
            <person name="Cochrane G."/>
            <person name="Meng A."/>
            <person name="Brown T."/>
            <person name="Cohen L."/>
        </authorList>
    </citation>
    <scope>NUCLEOTIDE SEQUENCE</scope>
    <source>
        <strain evidence="3">UTEX LB 985</strain>
    </source>
</reference>
<dbReference type="Pfam" id="PF00596">
    <property type="entry name" value="Aldolase_II"/>
    <property type="match status" value="2"/>
</dbReference>
<gene>
    <name evidence="3" type="ORF">CBRE1094_LOCUS16948</name>
</gene>
<feature type="signal peptide" evidence="1">
    <location>
        <begin position="1"/>
        <end position="18"/>
    </location>
</feature>
<feature type="domain" description="Class II aldolase/adducin N-terminal" evidence="2">
    <location>
        <begin position="57"/>
        <end position="249"/>
    </location>
</feature>
<name>A0A7S2GKA6_9EUKA</name>
<evidence type="ECO:0000256" key="1">
    <source>
        <dbReference type="SAM" id="SignalP"/>
    </source>
</evidence>
<dbReference type="Gene3D" id="3.40.225.10">
    <property type="entry name" value="Class II aldolase/adducin N-terminal domain"/>
    <property type="match status" value="2"/>
</dbReference>
<dbReference type="PANTHER" id="PTHR10672:SF21">
    <property type="entry name" value="CLASS II ALDOLASE_ADDUCIN N-TERMINAL DOMAIN-CONTAINING PROTEIN"/>
    <property type="match status" value="1"/>
</dbReference>
<dbReference type="InterPro" id="IPR036409">
    <property type="entry name" value="Aldolase_II/adducin_N_sf"/>
</dbReference>
<feature type="domain" description="Class II aldolase/adducin N-terminal" evidence="2">
    <location>
        <begin position="332"/>
        <end position="519"/>
    </location>
</feature>
<evidence type="ECO:0000259" key="2">
    <source>
        <dbReference type="SMART" id="SM01007"/>
    </source>
</evidence>
<dbReference type="SUPFAM" id="SSF53639">
    <property type="entry name" value="AraD/HMP-PK domain-like"/>
    <property type="match status" value="2"/>
</dbReference>
<protein>
    <recommendedName>
        <fullName evidence="2">Class II aldolase/adducin N-terminal domain-containing protein</fullName>
    </recommendedName>
</protein>
<dbReference type="PANTHER" id="PTHR10672">
    <property type="entry name" value="ADDUCIN"/>
    <property type="match status" value="1"/>
</dbReference>
<dbReference type="AlphaFoldDB" id="A0A7S2GKA6"/>
<dbReference type="GO" id="GO:0051015">
    <property type="term" value="F:actin filament binding"/>
    <property type="evidence" value="ECO:0007669"/>
    <property type="project" value="TreeGrafter"/>
</dbReference>
<accession>A0A7S2GKA6</accession>
<sequence>MRWQLTLLVGCFVVGTQPQTTCVMASVSNVGGCANDTRVIANASPTRATLSHYDARVQLATAYRALAAQSLNCGSGLGSHLTMSVGDNFSNFLVIRYGLHWFEAAPENLQLVDPDGNILEGEGPVQAAAVALHGPVHIAKGAAARVIFHTHQPWFTALACIKFGGLRMFHPDASIYEDRVGFDPVYTGNWPKGSAQGALKEGERLLANPHLQGKEIIFLGNHGSFLVASSVEQALFDCFNLERLAQQQVSAMMFATPFRELAPSKLLALKEQYKATRDQMATNHYDYVTQIAAPLPTAWDGIGRIPLSSSLRLPRQSFAAYTMDEAEWRLRLNMAAACRMIARLNGIPTFEGSFAHFSIAIDNNTFLLVPPTVPFAAVRASMLLVVDAKGEVIRGVPSAGYQPGQFEEINRARYEGSNREGKAYPALLFTHTVFTDRLAHAGKRLRFMHQSAFNFADDHFGYFEAWSTSGFSEDLLSYIKESNKVMVMLSHGGCIVRGVDAAHVFALVHGFDAAAQIQVYAEMTGMPLLDLPEEQVRTFPKHGYGDMTIKSKRMELYFAANMRLLLSNWNQGTRDTGDSSFAL</sequence>
<proteinExistence type="predicted"/>
<feature type="chain" id="PRO_5031212643" description="Class II aldolase/adducin N-terminal domain-containing protein" evidence="1">
    <location>
        <begin position="19"/>
        <end position="583"/>
    </location>
</feature>